<proteinExistence type="predicted"/>
<keyword evidence="1" id="KW-0547">Nucleotide-binding</keyword>
<dbReference type="SMART" id="SM00487">
    <property type="entry name" value="DEXDc"/>
    <property type="match status" value="1"/>
</dbReference>
<evidence type="ECO:0000256" key="1">
    <source>
        <dbReference type="ARBA" id="ARBA00022741"/>
    </source>
</evidence>
<keyword evidence="3" id="KW-0067">ATP-binding</keyword>
<dbReference type="GO" id="GO:0016787">
    <property type="term" value="F:hydrolase activity"/>
    <property type="evidence" value="ECO:0007669"/>
    <property type="project" value="UniProtKB-KW"/>
</dbReference>
<evidence type="ECO:0000259" key="5">
    <source>
        <dbReference type="PROSITE" id="PS51192"/>
    </source>
</evidence>
<dbReference type="PROSITE" id="PS51192">
    <property type="entry name" value="HELICASE_ATP_BIND_1"/>
    <property type="match status" value="1"/>
</dbReference>
<feature type="domain" description="Helicase ATP-binding" evidence="5">
    <location>
        <begin position="213"/>
        <end position="419"/>
    </location>
</feature>
<evidence type="ECO:0000256" key="3">
    <source>
        <dbReference type="ARBA" id="ARBA00022840"/>
    </source>
</evidence>
<evidence type="ECO:0000259" key="6">
    <source>
        <dbReference type="PROSITE" id="PS51194"/>
    </source>
</evidence>
<dbReference type="Pfam" id="PF00176">
    <property type="entry name" value="SNF2-rel_dom"/>
    <property type="match status" value="1"/>
</dbReference>
<dbReference type="OrthoDB" id="5857104at2759"/>
<dbReference type="PANTHER" id="PTHR10799">
    <property type="entry name" value="SNF2/RAD54 HELICASE FAMILY"/>
    <property type="match status" value="1"/>
</dbReference>
<gene>
    <name evidence="7" type="ORF">BZ3500_MVSOF-1268-A1-R1_CHR6-2G08503</name>
</gene>
<dbReference type="InterPro" id="IPR001650">
    <property type="entry name" value="Helicase_C-like"/>
</dbReference>
<dbReference type="InterPro" id="IPR000330">
    <property type="entry name" value="SNF2_N"/>
</dbReference>
<dbReference type="STRING" id="289078.A0A2X0KK75"/>
<dbReference type="InterPro" id="IPR027417">
    <property type="entry name" value="P-loop_NTPase"/>
</dbReference>
<dbReference type="Gene3D" id="3.40.50.10810">
    <property type="entry name" value="Tandem AAA-ATPase domain"/>
    <property type="match status" value="1"/>
</dbReference>
<dbReference type="InterPro" id="IPR014001">
    <property type="entry name" value="Helicase_ATP-bd"/>
</dbReference>
<evidence type="ECO:0000256" key="4">
    <source>
        <dbReference type="SAM" id="MobiDB-lite"/>
    </source>
</evidence>
<reference evidence="8" key="1">
    <citation type="submission" date="2016-10" db="EMBL/GenBank/DDBJ databases">
        <authorList>
            <person name="Jeantristanb JTB J.-T."/>
            <person name="Ricardo R."/>
        </authorList>
    </citation>
    <scope>NUCLEOTIDE SEQUENCE [LARGE SCALE GENOMIC DNA]</scope>
</reference>
<accession>A0A2X0KK75</accession>
<dbReference type="SMART" id="SM00490">
    <property type="entry name" value="HELICc"/>
    <property type="match status" value="1"/>
</dbReference>
<keyword evidence="2" id="KW-0378">Hydrolase</keyword>
<name>A0A2X0KK75_9BASI</name>
<feature type="compositionally biased region" description="Acidic residues" evidence="4">
    <location>
        <begin position="915"/>
        <end position="924"/>
    </location>
</feature>
<dbReference type="Pfam" id="PF00271">
    <property type="entry name" value="Helicase_C"/>
    <property type="match status" value="1"/>
</dbReference>
<protein>
    <submittedName>
        <fullName evidence="7">BZ3500_MvSof-1268-A1-R1_Chr6-2g08503 protein</fullName>
    </submittedName>
</protein>
<sequence length="924" mass="103393">MVVTKRKTPSIGSPSSSTTASSRSSTPSTATQRASRRRSVLEMSTSPSSTRPSSVSPPPAQDKAPKPVELDNDSDDDDEVSNELIPARADDDAPYMPYQQPERGGGGSKSRNILGDKSALLQTEAVKKHLAQLIEKTEQYVESVSSNFKDFETRPNFFDETIEERAHNGVPATSVKQRRKLAKAAGLAQLDQPKAITGGVLKDYQSLGVRWLAARWMGIKGALLADEMGTGKTLQTIAFLSFVRAIKLESIQQDPSETFNFHMVVAPKAVLRAWANECRRFAPHLPIVVYDGDKHVREAIRKDALGISPRRKLKPEETPVILTTCACMYNRFGLAPLCADLCVYIATTVDHARRDANELSKLHYDVLVIDEAQRIKNSTTKTYQRLVGFQSEFRLLLTGTPLQNDLQELFALLSFILPEIFNDVEAWEAQFNFEGLTGEDGHALSKQDQIQVLVAKLHLILKPFMLRRIKKDVERHLPLKKEYVLKCPMTPRQHELYEAARTKDLRALLIKEKTVEKKKKIEIEEDVSGSARKRQKTRKNYEEEDFNEWYDKAMADEVDLTTASDDEDALIQSKNKQATSAINNKKLASVIMSLRQIACHPYLIGQPDANEDFYKELVSASGKLQMLDRILPELFTKQHKVLIFSQFTTMLDLLADYFDSKDWGYYRLDGANKPEQEQMDDFNTDTSEDSCKLFLLSTRAGGVGITLTGADTVILFDSDWNPQNDLQAMDRAHRIGQTKPVLVFRLETDASIDSLIIERATRKRKLEKVVLGEGTFRGSMDADVVVDDVLLKTTNKGKRTHKAAGLADSSTKAPSQATIMHDLAERLASTKGETIEFDKLGKVLSDEQMEELLDRSDNAMQPRPSKGSPSKSKKQGRDRTRSGGVFTAVQTIVEDEEEGSPPALMDDLFAVGEAQEVEEDEVLQ</sequence>
<feature type="domain" description="Helicase C-terminal" evidence="6">
    <location>
        <begin position="626"/>
        <end position="777"/>
    </location>
</feature>
<keyword evidence="8" id="KW-1185">Reference proteome</keyword>
<dbReference type="Gene3D" id="3.40.50.300">
    <property type="entry name" value="P-loop containing nucleotide triphosphate hydrolases"/>
    <property type="match status" value="1"/>
</dbReference>
<feature type="compositionally biased region" description="Low complexity" evidence="4">
    <location>
        <begin position="44"/>
        <end position="54"/>
    </location>
</feature>
<feature type="compositionally biased region" description="Low complexity" evidence="4">
    <location>
        <begin position="9"/>
        <end position="33"/>
    </location>
</feature>
<dbReference type="Proteomes" id="UP000249723">
    <property type="component" value="Unassembled WGS sequence"/>
</dbReference>
<feature type="compositionally biased region" description="Low complexity" evidence="4">
    <location>
        <begin position="861"/>
        <end position="870"/>
    </location>
</feature>
<dbReference type="SUPFAM" id="SSF52540">
    <property type="entry name" value="P-loop containing nucleoside triphosphate hydrolases"/>
    <property type="match status" value="2"/>
</dbReference>
<evidence type="ECO:0000313" key="7">
    <source>
        <dbReference type="EMBL" id="SCZ93167.1"/>
    </source>
</evidence>
<evidence type="ECO:0000256" key="2">
    <source>
        <dbReference type="ARBA" id="ARBA00022801"/>
    </source>
</evidence>
<dbReference type="InterPro" id="IPR049730">
    <property type="entry name" value="SNF2/RAD54-like_C"/>
</dbReference>
<dbReference type="PROSITE" id="PS51194">
    <property type="entry name" value="HELICASE_CTER"/>
    <property type="match status" value="1"/>
</dbReference>
<dbReference type="InterPro" id="IPR038718">
    <property type="entry name" value="SNF2-like_sf"/>
</dbReference>
<dbReference type="EMBL" id="FMWP01000047">
    <property type="protein sequence ID" value="SCZ93167.1"/>
    <property type="molecule type" value="Genomic_DNA"/>
</dbReference>
<feature type="region of interest" description="Disordered" evidence="4">
    <location>
        <begin position="1"/>
        <end position="113"/>
    </location>
</feature>
<dbReference type="CDD" id="cd18793">
    <property type="entry name" value="SF2_C_SNF"/>
    <property type="match status" value="1"/>
</dbReference>
<dbReference type="AlphaFoldDB" id="A0A2X0KK75"/>
<feature type="compositionally biased region" description="Acidic residues" evidence="4">
    <location>
        <begin position="70"/>
        <end position="81"/>
    </location>
</feature>
<organism evidence="7 8">
    <name type="scientific">Microbotryum saponariae</name>
    <dbReference type="NCBI Taxonomy" id="289078"/>
    <lineage>
        <taxon>Eukaryota</taxon>
        <taxon>Fungi</taxon>
        <taxon>Dikarya</taxon>
        <taxon>Basidiomycota</taxon>
        <taxon>Pucciniomycotina</taxon>
        <taxon>Microbotryomycetes</taxon>
        <taxon>Microbotryales</taxon>
        <taxon>Microbotryaceae</taxon>
        <taxon>Microbotryum</taxon>
    </lineage>
</organism>
<dbReference type="GO" id="GO:0005524">
    <property type="term" value="F:ATP binding"/>
    <property type="evidence" value="ECO:0007669"/>
    <property type="project" value="InterPro"/>
</dbReference>
<feature type="region of interest" description="Disordered" evidence="4">
    <location>
        <begin position="854"/>
        <end position="924"/>
    </location>
</feature>
<evidence type="ECO:0000313" key="8">
    <source>
        <dbReference type="Proteomes" id="UP000249723"/>
    </source>
</evidence>